<dbReference type="Gene3D" id="3.30.450.40">
    <property type="match status" value="1"/>
</dbReference>
<dbReference type="Gene3D" id="1.10.8.60">
    <property type="match status" value="1"/>
</dbReference>
<dbReference type="Pfam" id="PF00158">
    <property type="entry name" value="Sigma54_activat"/>
    <property type="match status" value="1"/>
</dbReference>
<keyword evidence="2" id="KW-0067">ATP-binding</keyword>
<dbReference type="PANTHER" id="PTHR32071:SF77">
    <property type="entry name" value="TRANSCRIPTIONAL REGULATORY PROTEIN"/>
    <property type="match status" value="1"/>
</dbReference>
<feature type="domain" description="Sigma-54 factor interaction" evidence="5">
    <location>
        <begin position="346"/>
        <end position="574"/>
    </location>
</feature>
<evidence type="ECO:0000256" key="2">
    <source>
        <dbReference type="ARBA" id="ARBA00022840"/>
    </source>
</evidence>
<evidence type="ECO:0000256" key="3">
    <source>
        <dbReference type="ARBA" id="ARBA00023015"/>
    </source>
</evidence>
<dbReference type="InterPro" id="IPR029016">
    <property type="entry name" value="GAF-like_dom_sf"/>
</dbReference>
<dbReference type="PROSITE" id="PS00675">
    <property type="entry name" value="SIGMA54_INTERACT_1"/>
    <property type="match status" value="1"/>
</dbReference>
<evidence type="ECO:0000313" key="7">
    <source>
        <dbReference type="Proteomes" id="UP001595904"/>
    </source>
</evidence>
<comment type="caution">
    <text evidence="6">The sequence shown here is derived from an EMBL/GenBank/DDBJ whole genome shotgun (WGS) entry which is preliminary data.</text>
</comment>
<protein>
    <submittedName>
        <fullName evidence="6">Sigma-54-dependent Fis family transcriptional regulator</fullName>
    </submittedName>
</protein>
<keyword evidence="1" id="KW-0547">Nucleotide-binding</keyword>
<dbReference type="PRINTS" id="PR01590">
    <property type="entry name" value="HTHFIS"/>
</dbReference>
<dbReference type="EMBL" id="JBHSDU010000014">
    <property type="protein sequence ID" value="MFC4311945.1"/>
    <property type="molecule type" value="Genomic_DNA"/>
</dbReference>
<dbReference type="InterPro" id="IPR009057">
    <property type="entry name" value="Homeodomain-like_sf"/>
</dbReference>
<dbReference type="InterPro" id="IPR025662">
    <property type="entry name" value="Sigma_54_int_dom_ATP-bd_1"/>
</dbReference>
<dbReference type="SUPFAM" id="SSF55781">
    <property type="entry name" value="GAF domain-like"/>
    <property type="match status" value="1"/>
</dbReference>
<keyword evidence="4" id="KW-0804">Transcription</keyword>
<reference evidence="7" key="1">
    <citation type="journal article" date="2019" name="Int. J. Syst. Evol. Microbiol.">
        <title>The Global Catalogue of Microorganisms (GCM) 10K type strain sequencing project: providing services to taxonomists for standard genome sequencing and annotation.</title>
        <authorList>
            <consortium name="The Broad Institute Genomics Platform"/>
            <consortium name="The Broad Institute Genome Sequencing Center for Infectious Disease"/>
            <person name="Wu L."/>
            <person name="Ma J."/>
        </authorList>
    </citation>
    <scope>NUCLEOTIDE SEQUENCE [LARGE SCALE GENOMIC DNA]</scope>
    <source>
        <strain evidence="7">CGMCC 1.10759</strain>
    </source>
</reference>
<dbReference type="SUPFAM" id="SSF52540">
    <property type="entry name" value="P-loop containing nucleoside triphosphate hydrolases"/>
    <property type="match status" value="1"/>
</dbReference>
<dbReference type="InterPro" id="IPR002078">
    <property type="entry name" value="Sigma_54_int"/>
</dbReference>
<dbReference type="Pfam" id="PF02954">
    <property type="entry name" value="HTH_8"/>
    <property type="match status" value="1"/>
</dbReference>
<evidence type="ECO:0000256" key="4">
    <source>
        <dbReference type="ARBA" id="ARBA00023163"/>
    </source>
</evidence>
<dbReference type="Proteomes" id="UP001595904">
    <property type="component" value="Unassembled WGS sequence"/>
</dbReference>
<dbReference type="InterPro" id="IPR002197">
    <property type="entry name" value="HTH_Fis"/>
</dbReference>
<proteinExistence type="predicted"/>
<dbReference type="InterPro" id="IPR058031">
    <property type="entry name" value="AAA_lid_NorR"/>
</dbReference>
<dbReference type="PROSITE" id="PS50045">
    <property type="entry name" value="SIGMA54_INTERACT_4"/>
    <property type="match status" value="1"/>
</dbReference>
<dbReference type="SMART" id="SM00382">
    <property type="entry name" value="AAA"/>
    <property type="match status" value="1"/>
</dbReference>
<dbReference type="Gene3D" id="1.10.10.60">
    <property type="entry name" value="Homeodomain-like"/>
    <property type="match status" value="1"/>
</dbReference>
<dbReference type="InterPro" id="IPR027417">
    <property type="entry name" value="P-loop_NTPase"/>
</dbReference>
<dbReference type="PROSITE" id="PS00676">
    <property type="entry name" value="SIGMA54_INTERACT_2"/>
    <property type="match status" value="1"/>
</dbReference>
<evidence type="ECO:0000256" key="1">
    <source>
        <dbReference type="ARBA" id="ARBA00022741"/>
    </source>
</evidence>
<dbReference type="InterPro" id="IPR003593">
    <property type="entry name" value="AAA+_ATPase"/>
</dbReference>
<gene>
    <name evidence="6" type="ORF">ACFPN2_22880</name>
</gene>
<dbReference type="Pfam" id="PF25601">
    <property type="entry name" value="AAA_lid_14"/>
    <property type="match status" value="1"/>
</dbReference>
<dbReference type="Gene3D" id="3.40.50.300">
    <property type="entry name" value="P-loop containing nucleotide triphosphate hydrolases"/>
    <property type="match status" value="1"/>
</dbReference>
<keyword evidence="7" id="KW-1185">Reference proteome</keyword>
<dbReference type="InterPro" id="IPR025943">
    <property type="entry name" value="Sigma_54_int_dom_ATP-bd_2"/>
</dbReference>
<organism evidence="6 7">
    <name type="scientific">Steroidobacter flavus</name>
    <dbReference type="NCBI Taxonomy" id="1842136"/>
    <lineage>
        <taxon>Bacteria</taxon>
        <taxon>Pseudomonadati</taxon>
        <taxon>Pseudomonadota</taxon>
        <taxon>Gammaproteobacteria</taxon>
        <taxon>Steroidobacterales</taxon>
        <taxon>Steroidobacteraceae</taxon>
        <taxon>Steroidobacter</taxon>
    </lineage>
</organism>
<dbReference type="RefSeq" id="WP_380600934.1">
    <property type="nucleotide sequence ID" value="NZ_JBHSDU010000014.1"/>
</dbReference>
<evidence type="ECO:0000259" key="5">
    <source>
        <dbReference type="PROSITE" id="PS50045"/>
    </source>
</evidence>
<name>A0ABV8SXR0_9GAMM</name>
<dbReference type="CDD" id="cd00009">
    <property type="entry name" value="AAA"/>
    <property type="match status" value="1"/>
</dbReference>
<evidence type="ECO:0000313" key="6">
    <source>
        <dbReference type="EMBL" id="MFC4311945.1"/>
    </source>
</evidence>
<dbReference type="SUPFAM" id="SSF46689">
    <property type="entry name" value="Homeodomain-like"/>
    <property type="match status" value="1"/>
</dbReference>
<dbReference type="PANTHER" id="PTHR32071">
    <property type="entry name" value="TRANSCRIPTIONAL REGULATORY PROTEIN"/>
    <property type="match status" value="1"/>
</dbReference>
<accession>A0ABV8SXR0</accession>
<keyword evidence="3" id="KW-0805">Transcription regulation</keyword>
<sequence length="667" mass="74053">MTTVQHHVDRILRVVHAHEPLATLDANTSLIHRSWRRCATEHALDPGLRPDVRIETSSRLRECLQQNEEHLHVARAGMEQLYKHVSALGYVLLLTDADGVTIDYIGNDTWDQSLKRAGLALGANWNEIHAGTNGIGTCIAEQATLTCHREDHYYVGHVGLSCTSTPLFDPLGGFMGALDVSVLSSPDVRESQHLIRHLTRLYGRMIEDANFMHQFREHWILRLGTAGPLVDVCGELMLALDRDGKIVGANADARRNLRLLETTHIPSEMRGNLVGHHLSGVFGSRIDDIWRLTKGTASDERIIVTTWEGQGYHAAMIAPKAAPSRYRTVESGAQPNPRREQILQRLAGEDHRMQQLLDRAARLVDKPVNILIQGETGTGKEVLARALHDSSRRADQPFIAVNCAAIPESLIESELFGYMPGTFTGARSKGMKGLIQRADGGTLFLDEIGDMPLQLQTRLLRTLSEREILPLGADRPVHVNLHVIAASHRDLRRQIGAGTFREDLYYRLCGATLALPALRERTDKEFLITRILRAEASTMQTEASISDAALALLLRHEWPGNVREMRNVLCFALSLAEGEPIEIRHLPQEIVDLASSGSEPAAALALPAPVRAASLESAAADSANELLEALRRHHWNITETAKELGLCRATIYRRMKRHDIVPPTQFS</sequence>